<keyword evidence="6 7" id="KW-0472">Membrane</keyword>
<keyword evidence="7" id="KW-0999">Mitochondrion inner membrane</keyword>
<keyword evidence="3 7" id="KW-0812">Transmembrane</keyword>
<evidence type="ECO:0000313" key="9">
    <source>
        <dbReference type="Proteomes" id="UP000092443"/>
    </source>
</evidence>
<accession>A0A9C6E1B5</accession>
<keyword evidence="9" id="KW-1185">Reference proteome</keyword>
<name>A0A9C6E1B5_9MUSC</name>
<comment type="function">
    <text evidence="7">Required for assembly of cytochrome c oxidase (complex IV).</text>
</comment>
<evidence type="ECO:0000259" key="8">
    <source>
        <dbReference type="Pfam" id="PF09813"/>
    </source>
</evidence>
<dbReference type="GO" id="GO:0033617">
    <property type="term" value="P:mitochondrial respiratory chain complex IV assembly"/>
    <property type="evidence" value="ECO:0007669"/>
    <property type="project" value="UniProtKB-UniRule"/>
</dbReference>
<reference evidence="10" key="1">
    <citation type="submission" date="2025-08" db="UniProtKB">
        <authorList>
            <consortium name="RefSeq"/>
        </authorList>
    </citation>
    <scope>IDENTIFICATION</scope>
    <source>
        <tissue evidence="10">Whole body pupa</tissue>
    </source>
</reference>
<dbReference type="GeneID" id="119644159"/>
<dbReference type="InterPro" id="IPR018628">
    <property type="entry name" value="Coa3_CC"/>
</dbReference>
<dbReference type="Pfam" id="PF09813">
    <property type="entry name" value="Coa3_cc"/>
    <property type="match status" value="1"/>
</dbReference>
<evidence type="ECO:0000256" key="6">
    <source>
        <dbReference type="ARBA" id="ARBA00023136"/>
    </source>
</evidence>
<evidence type="ECO:0000313" key="10">
    <source>
        <dbReference type="RefSeq" id="XP_037899613.1"/>
    </source>
</evidence>
<comment type="similarity">
    <text evidence="2 7">Belongs to the COA3 family.</text>
</comment>
<proteinExistence type="inferred from homology"/>
<comment type="subunit">
    <text evidence="7">Component of 250-400 kDa complexes called cytochrome oxidase assembly intermediates or COA complexes.</text>
</comment>
<organism evidence="9 10">
    <name type="scientific">Glossina fuscipes</name>
    <dbReference type="NCBI Taxonomy" id="7396"/>
    <lineage>
        <taxon>Eukaryota</taxon>
        <taxon>Metazoa</taxon>
        <taxon>Ecdysozoa</taxon>
        <taxon>Arthropoda</taxon>
        <taxon>Hexapoda</taxon>
        <taxon>Insecta</taxon>
        <taxon>Pterygota</taxon>
        <taxon>Neoptera</taxon>
        <taxon>Endopterygota</taxon>
        <taxon>Diptera</taxon>
        <taxon>Brachycera</taxon>
        <taxon>Muscomorpha</taxon>
        <taxon>Hippoboscoidea</taxon>
        <taxon>Glossinidae</taxon>
        <taxon>Glossina</taxon>
    </lineage>
</organism>
<evidence type="ECO:0000256" key="5">
    <source>
        <dbReference type="ARBA" id="ARBA00023128"/>
    </source>
</evidence>
<feature type="domain" description="Cytochrome c oxidase assembly factor 3 mitochondrial coiled-coil" evidence="8">
    <location>
        <begin position="37"/>
        <end position="85"/>
    </location>
</feature>
<dbReference type="GO" id="GO:0005743">
    <property type="term" value="C:mitochondrial inner membrane"/>
    <property type="evidence" value="ECO:0007669"/>
    <property type="project" value="UniProtKB-UniRule"/>
</dbReference>
<evidence type="ECO:0000256" key="2">
    <source>
        <dbReference type="ARBA" id="ARBA00007035"/>
    </source>
</evidence>
<dbReference type="RefSeq" id="XP_037899613.1">
    <property type="nucleotide sequence ID" value="XM_038043685.1"/>
</dbReference>
<gene>
    <name evidence="10" type="primary">LOC119644159</name>
</gene>
<evidence type="ECO:0000256" key="3">
    <source>
        <dbReference type="ARBA" id="ARBA00022692"/>
    </source>
</evidence>
<evidence type="ECO:0000256" key="7">
    <source>
        <dbReference type="RuleBase" id="RU367056"/>
    </source>
</evidence>
<dbReference type="PANTHER" id="PTHR15642">
    <property type="entry name" value="CYTOCHROME C OXIDASE ASSEMBLY FACTOR 3, MITOCHONDRIAL"/>
    <property type="match status" value="1"/>
</dbReference>
<dbReference type="InterPro" id="IPR041752">
    <property type="entry name" value="Coa3"/>
</dbReference>
<feature type="transmembrane region" description="Helical" evidence="7">
    <location>
        <begin position="52"/>
        <end position="71"/>
    </location>
</feature>
<evidence type="ECO:0000256" key="1">
    <source>
        <dbReference type="ARBA" id="ARBA00004304"/>
    </source>
</evidence>
<dbReference type="Proteomes" id="UP000092443">
    <property type="component" value="Unplaced"/>
</dbReference>
<protein>
    <recommendedName>
        <fullName evidence="7">Cytochrome c oxidase assembly factor 3</fullName>
    </recommendedName>
</protein>
<dbReference type="AlphaFoldDB" id="A0A9C6E1B5"/>
<dbReference type="PANTHER" id="PTHR15642:SF3">
    <property type="entry name" value="CYTOCHROME C OXIDASE ASSEMBLY FACTOR 3 HOMOLOG, MITOCHONDRIAL"/>
    <property type="match status" value="1"/>
</dbReference>
<evidence type="ECO:0000256" key="4">
    <source>
        <dbReference type="ARBA" id="ARBA00022989"/>
    </source>
</evidence>
<sequence length="90" mass="10434">MSGNEHKQQKLNVKYADPSLKLDKAQLEFMKLIEEQNLERVQKLKRLRRNNLITAGALITSVVGIYAYSILSVKQEKFLDDFEEPRKVAN</sequence>
<keyword evidence="5 7" id="KW-0496">Mitochondrion</keyword>
<comment type="subcellular location">
    <subcellularLocation>
        <location evidence="1">Mitochondrion membrane</location>
        <topology evidence="1">Single-pass membrane protein</topology>
    </subcellularLocation>
</comment>
<dbReference type="KEGG" id="gfs:119644159"/>
<keyword evidence="4 7" id="KW-1133">Transmembrane helix</keyword>